<dbReference type="PANTHER" id="PTHR35329">
    <property type="entry name" value="CHITIN SYNTHASE EXPORT CHAPERONE"/>
    <property type="match status" value="1"/>
</dbReference>
<feature type="transmembrane region" description="Helical" evidence="1">
    <location>
        <begin position="273"/>
        <end position="294"/>
    </location>
</feature>
<dbReference type="Pfam" id="PF12271">
    <property type="entry name" value="Chs7"/>
    <property type="match status" value="1"/>
</dbReference>
<dbReference type="AlphaFoldDB" id="A0A0C3P864"/>
<keyword evidence="1" id="KW-0812">Transmembrane</keyword>
<feature type="transmembrane region" description="Helical" evidence="1">
    <location>
        <begin position="204"/>
        <end position="229"/>
    </location>
</feature>
<dbReference type="EMBL" id="KN831954">
    <property type="protein sequence ID" value="KIO09665.1"/>
    <property type="molecule type" value="Genomic_DNA"/>
</dbReference>
<dbReference type="PANTHER" id="PTHR35329:SF1">
    <property type="entry name" value="CHITIN SYNTHASE EXPORT CHAPERONE"/>
    <property type="match status" value="1"/>
</dbReference>
<evidence type="ECO:0000313" key="3">
    <source>
        <dbReference type="Proteomes" id="UP000054217"/>
    </source>
</evidence>
<dbReference type="GO" id="GO:0051082">
    <property type="term" value="F:unfolded protein binding"/>
    <property type="evidence" value="ECO:0007669"/>
    <property type="project" value="TreeGrafter"/>
</dbReference>
<reference evidence="2 3" key="1">
    <citation type="submission" date="2014-04" db="EMBL/GenBank/DDBJ databases">
        <authorList>
            <consortium name="DOE Joint Genome Institute"/>
            <person name="Kuo A."/>
            <person name="Kohler A."/>
            <person name="Costa M.D."/>
            <person name="Nagy L.G."/>
            <person name="Floudas D."/>
            <person name="Copeland A."/>
            <person name="Barry K.W."/>
            <person name="Cichocki N."/>
            <person name="Veneault-Fourrey C."/>
            <person name="LaButti K."/>
            <person name="Lindquist E.A."/>
            <person name="Lipzen A."/>
            <person name="Lundell T."/>
            <person name="Morin E."/>
            <person name="Murat C."/>
            <person name="Sun H."/>
            <person name="Tunlid A."/>
            <person name="Henrissat B."/>
            <person name="Grigoriev I.V."/>
            <person name="Hibbett D.S."/>
            <person name="Martin F."/>
            <person name="Nordberg H.P."/>
            <person name="Cantor M.N."/>
            <person name="Hua S.X."/>
        </authorList>
    </citation>
    <scope>NUCLEOTIDE SEQUENCE [LARGE SCALE GENOMIC DNA]</scope>
    <source>
        <strain evidence="2 3">Marx 270</strain>
    </source>
</reference>
<dbReference type="InParanoid" id="A0A0C3P864"/>
<feature type="transmembrane region" description="Helical" evidence="1">
    <location>
        <begin position="99"/>
        <end position="121"/>
    </location>
</feature>
<name>A0A0C3P864_PISTI</name>
<gene>
    <name evidence="2" type="ORF">M404DRAFT_996498</name>
</gene>
<keyword evidence="3" id="KW-1185">Reference proteome</keyword>
<feature type="transmembrane region" description="Helical" evidence="1">
    <location>
        <begin position="241"/>
        <end position="261"/>
    </location>
</feature>
<accession>A0A0C3P864</accession>
<feature type="transmembrane region" description="Helical" evidence="1">
    <location>
        <begin position="67"/>
        <end position="87"/>
    </location>
</feature>
<dbReference type="GO" id="GO:0005789">
    <property type="term" value="C:endoplasmic reticulum membrane"/>
    <property type="evidence" value="ECO:0007669"/>
    <property type="project" value="TreeGrafter"/>
</dbReference>
<feature type="transmembrane region" description="Helical" evidence="1">
    <location>
        <begin position="165"/>
        <end position="184"/>
    </location>
</feature>
<dbReference type="HOGENOM" id="CLU_050424_0_0_1"/>
<dbReference type="Proteomes" id="UP000054217">
    <property type="component" value="Unassembled WGS sequence"/>
</dbReference>
<dbReference type="OrthoDB" id="5582162at2759"/>
<dbReference type="GO" id="GO:0006457">
    <property type="term" value="P:protein folding"/>
    <property type="evidence" value="ECO:0007669"/>
    <property type="project" value="TreeGrafter"/>
</dbReference>
<evidence type="ECO:0000256" key="1">
    <source>
        <dbReference type="SAM" id="Phobius"/>
    </source>
</evidence>
<evidence type="ECO:0000313" key="2">
    <source>
        <dbReference type="EMBL" id="KIO09665.1"/>
    </source>
</evidence>
<sequence>MSQFGDFGSLCSQVPSYTWCNLFYRQVLPEHPKILTGLSANATSAPVGVNPVCGIPRVNTDGSLGNIADIIACGLSIFVVAAIIIHAGRRQAAVGRTEIRILFFIYLATLPLQLLTTGSLLEQGSTALVAFTALHAGLVATLFWWLLGNAIVATQVVEDGTLSSIIPLSIIGVFFFVATTYISFDVALTLTHTFGPSNPPEALSSIPLFVLTSIWPGVAALIYLGLMLYIVIGVLNEIRPVWYYVISAILFVLSQLAYFLLSKVICQGSSAKVDGSFIATLLETATVVVLYVAWRSITEEDWDNDAYYP</sequence>
<proteinExistence type="predicted"/>
<dbReference type="InterPro" id="IPR022057">
    <property type="entry name" value="Chs7"/>
</dbReference>
<feature type="transmembrane region" description="Helical" evidence="1">
    <location>
        <begin position="127"/>
        <end position="153"/>
    </location>
</feature>
<keyword evidence="1" id="KW-0472">Membrane</keyword>
<dbReference type="STRING" id="870435.A0A0C3P864"/>
<organism evidence="2 3">
    <name type="scientific">Pisolithus tinctorius Marx 270</name>
    <dbReference type="NCBI Taxonomy" id="870435"/>
    <lineage>
        <taxon>Eukaryota</taxon>
        <taxon>Fungi</taxon>
        <taxon>Dikarya</taxon>
        <taxon>Basidiomycota</taxon>
        <taxon>Agaricomycotina</taxon>
        <taxon>Agaricomycetes</taxon>
        <taxon>Agaricomycetidae</taxon>
        <taxon>Boletales</taxon>
        <taxon>Sclerodermatineae</taxon>
        <taxon>Pisolithaceae</taxon>
        <taxon>Pisolithus</taxon>
    </lineage>
</organism>
<protein>
    <submittedName>
        <fullName evidence="2">Uncharacterized protein</fullName>
    </submittedName>
</protein>
<keyword evidence="1" id="KW-1133">Transmembrane helix</keyword>
<reference evidence="3" key="2">
    <citation type="submission" date="2015-01" db="EMBL/GenBank/DDBJ databases">
        <title>Evolutionary Origins and Diversification of the Mycorrhizal Mutualists.</title>
        <authorList>
            <consortium name="DOE Joint Genome Institute"/>
            <consortium name="Mycorrhizal Genomics Consortium"/>
            <person name="Kohler A."/>
            <person name="Kuo A."/>
            <person name="Nagy L.G."/>
            <person name="Floudas D."/>
            <person name="Copeland A."/>
            <person name="Barry K.W."/>
            <person name="Cichocki N."/>
            <person name="Veneault-Fourrey C."/>
            <person name="LaButti K."/>
            <person name="Lindquist E.A."/>
            <person name="Lipzen A."/>
            <person name="Lundell T."/>
            <person name="Morin E."/>
            <person name="Murat C."/>
            <person name="Riley R."/>
            <person name="Ohm R."/>
            <person name="Sun H."/>
            <person name="Tunlid A."/>
            <person name="Henrissat B."/>
            <person name="Grigoriev I.V."/>
            <person name="Hibbett D.S."/>
            <person name="Martin F."/>
        </authorList>
    </citation>
    <scope>NUCLEOTIDE SEQUENCE [LARGE SCALE GENOMIC DNA]</scope>
    <source>
        <strain evidence="3">Marx 270</strain>
    </source>
</reference>